<sequence>MSNHKLTHGFAGIIIIIVIGLAALGGYFGYQYIQRSKGILTTLQNKKGAVMDKIKDCIYDKDYCMYMQTGLSALSKSMVGTLTTESKDGTKTTSTWETDGKGNMRITNGDKQTGGMIFLDGVMYIQDPEKNVWYEYASGQGTEQKNNFFDVESLKKQFNETKNTVKVTKKGTEACGTRQCNVYDISGDEEMGGTTTIYIDTKEYLMRKTVTQTEQQGKTTVEFEYKPVTIVKPSPVQPLAMPQISGFNLAVTGAQE</sequence>
<feature type="region of interest" description="Disordered" evidence="1">
    <location>
        <begin position="85"/>
        <end position="105"/>
    </location>
</feature>
<protein>
    <recommendedName>
        <fullName evidence="5">DUF4412 domain-containing protein</fullName>
    </recommendedName>
</protein>
<dbReference type="AlphaFoldDB" id="A0A2M8KUX8"/>
<reference evidence="4" key="1">
    <citation type="submission" date="2017-09" db="EMBL/GenBank/DDBJ databases">
        <title>Depth-based differentiation of microbial function through sediment-hosted aquifers and enrichment of novel symbionts in the deep terrestrial subsurface.</title>
        <authorList>
            <person name="Probst A.J."/>
            <person name="Ladd B."/>
            <person name="Jarett J.K."/>
            <person name="Geller-Mcgrath D.E."/>
            <person name="Sieber C.M.K."/>
            <person name="Emerson J.B."/>
            <person name="Anantharaman K."/>
            <person name="Thomas B.C."/>
            <person name="Malmstrom R."/>
            <person name="Stieglmeier M."/>
            <person name="Klingl A."/>
            <person name="Woyke T."/>
            <person name="Ryan C.M."/>
            <person name="Banfield J.F."/>
        </authorList>
    </citation>
    <scope>NUCLEOTIDE SEQUENCE [LARGE SCALE GENOMIC DNA]</scope>
</reference>
<keyword evidence="2" id="KW-1133">Transmembrane helix</keyword>
<evidence type="ECO:0008006" key="5">
    <source>
        <dbReference type="Google" id="ProtNLM"/>
    </source>
</evidence>
<name>A0A2M8KUX8_9BACT</name>
<keyword evidence="2" id="KW-0812">Transmembrane</keyword>
<evidence type="ECO:0000256" key="1">
    <source>
        <dbReference type="SAM" id="MobiDB-lite"/>
    </source>
</evidence>
<organism evidence="3 4">
    <name type="scientific">Candidatus Roizmanbacteria bacterium CG10_big_fil_rev_8_21_14_0_10_45_7</name>
    <dbReference type="NCBI Taxonomy" id="1974854"/>
    <lineage>
        <taxon>Bacteria</taxon>
        <taxon>Candidatus Roizmaniibacteriota</taxon>
    </lineage>
</organism>
<dbReference type="EMBL" id="PFEE01000047">
    <property type="protein sequence ID" value="PJE63663.1"/>
    <property type="molecule type" value="Genomic_DNA"/>
</dbReference>
<comment type="caution">
    <text evidence="3">The sequence shown here is derived from an EMBL/GenBank/DDBJ whole genome shotgun (WGS) entry which is preliminary data.</text>
</comment>
<evidence type="ECO:0000256" key="2">
    <source>
        <dbReference type="SAM" id="Phobius"/>
    </source>
</evidence>
<evidence type="ECO:0000313" key="3">
    <source>
        <dbReference type="EMBL" id="PJE63663.1"/>
    </source>
</evidence>
<accession>A0A2M8KUX8</accession>
<evidence type="ECO:0000313" key="4">
    <source>
        <dbReference type="Proteomes" id="UP000231569"/>
    </source>
</evidence>
<dbReference type="Proteomes" id="UP000231569">
    <property type="component" value="Unassembled WGS sequence"/>
</dbReference>
<feature type="transmembrane region" description="Helical" evidence="2">
    <location>
        <begin position="6"/>
        <end position="30"/>
    </location>
</feature>
<gene>
    <name evidence="3" type="ORF">COU89_02145</name>
</gene>
<proteinExistence type="predicted"/>
<dbReference type="Gene3D" id="2.50.20.10">
    <property type="entry name" value="Lipoprotein localisation LolA/LolB/LppX"/>
    <property type="match status" value="1"/>
</dbReference>
<keyword evidence="2" id="KW-0472">Membrane</keyword>